<gene>
    <name evidence="1" type="ORF">OBE_09356</name>
</gene>
<evidence type="ECO:0008006" key="2">
    <source>
        <dbReference type="Google" id="ProtNLM"/>
    </source>
</evidence>
<reference evidence="1" key="1">
    <citation type="journal article" date="2013" name="Environ. Microbiol.">
        <title>Microbiota from the distal guts of lean and obese adolescents exhibit partial functional redundancy besides clear differences in community structure.</title>
        <authorList>
            <person name="Ferrer M."/>
            <person name="Ruiz A."/>
            <person name="Lanza F."/>
            <person name="Haange S.B."/>
            <person name="Oberbach A."/>
            <person name="Till H."/>
            <person name="Bargiela R."/>
            <person name="Campoy C."/>
            <person name="Segura M.T."/>
            <person name="Richter M."/>
            <person name="von Bergen M."/>
            <person name="Seifert J."/>
            <person name="Suarez A."/>
        </authorList>
    </citation>
    <scope>NUCLEOTIDE SEQUENCE</scope>
</reference>
<dbReference type="InterPro" id="IPR036812">
    <property type="entry name" value="NAD(P)_OxRdtase_dom_sf"/>
</dbReference>
<dbReference type="AlphaFoldDB" id="K1T0W5"/>
<organism evidence="1">
    <name type="scientific">human gut metagenome</name>
    <dbReference type="NCBI Taxonomy" id="408170"/>
    <lineage>
        <taxon>unclassified sequences</taxon>
        <taxon>metagenomes</taxon>
        <taxon>organismal metagenomes</taxon>
    </lineage>
</organism>
<comment type="caution">
    <text evidence="1">The sequence shown here is derived from an EMBL/GenBank/DDBJ whole genome shotgun (WGS) entry which is preliminary data.</text>
</comment>
<sequence length="53" mass="5934">MGYTFFDTAEVYGTPDNPHDNEELVGVIKKCLTNNTKCSTINNVQEEAIHFSP</sequence>
<evidence type="ECO:0000313" key="1">
    <source>
        <dbReference type="EMBL" id="EKC59715.1"/>
    </source>
</evidence>
<dbReference type="EMBL" id="AJWZ01006456">
    <property type="protein sequence ID" value="EKC59715.1"/>
    <property type="molecule type" value="Genomic_DNA"/>
</dbReference>
<protein>
    <recommendedName>
        <fullName evidence="2">NADP-dependent oxidoreductase domain-containing protein</fullName>
    </recommendedName>
</protein>
<name>K1T0W5_9ZZZZ</name>
<proteinExistence type="predicted"/>
<dbReference type="SUPFAM" id="SSF51430">
    <property type="entry name" value="NAD(P)-linked oxidoreductase"/>
    <property type="match status" value="1"/>
</dbReference>
<accession>K1T0W5</accession>